<dbReference type="AlphaFoldDB" id="A0A1Y2DX25"/>
<dbReference type="Proteomes" id="UP000193467">
    <property type="component" value="Unassembled WGS sequence"/>
</dbReference>
<dbReference type="InParanoid" id="A0A1Y2DX25"/>
<sequence>MSRPCSKAIIVVSGLGNGVGVGAEVAKLFSKELGYRVALVSRPRKDVEDLAAGIKSEGGEAEVFSLQEYTHQEIKSVFDRMKAFWPDGRLKTAVWNTGQWSNIPFLDIAENDIKLSVQINVVAATAFSQEAVRMFTAPATGEGDEGAGGTLLVTGATSAWRGSHSFGAFAAGKHGLRAISQSIAREYGPQGVHVAFIVIDGTVLTKRTEALFGEKKGKGWLHDEGQALSPRSIAKTYLFLHQQSRDCWTLELDLRPAKEKF</sequence>
<dbReference type="SUPFAM" id="SSF51735">
    <property type="entry name" value="NAD(P)-binding Rossmann-fold domains"/>
    <property type="match status" value="1"/>
</dbReference>
<evidence type="ECO:0000313" key="2">
    <source>
        <dbReference type="Proteomes" id="UP000193467"/>
    </source>
</evidence>
<evidence type="ECO:0008006" key="3">
    <source>
        <dbReference type="Google" id="ProtNLM"/>
    </source>
</evidence>
<dbReference type="PANTHER" id="PTHR43431">
    <property type="entry name" value="OXIDOREDUCTASE, SHORT CHAIN DEHYDROGENASE/REDUCTASE FAMILY (AFU_ORTHOLOGUE AFUA_5G14000)"/>
    <property type="match status" value="1"/>
</dbReference>
<dbReference type="InterPro" id="IPR036291">
    <property type="entry name" value="NAD(P)-bd_dom_sf"/>
</dbReference>
<accession>A0A1Y2DX25</accession>
<dbReference type="PRINTS" id="PR00081">
    <property type="entry name" value="GDHRDH"/>
</dbReference>
<evidence type="ECO:0000313" key="1">
    <source>
        <dbReference type="EMBL" id="ORY63813.1"/>
    </source>
</evidence>
<dbReference type="OrthoDB" id="5399006at2759"/>
<comment type="caution">
    <text evidence="1">The sequence shown here is derived from an EMBL/GenBank/DDBJ whole genome shotgun (WGS) entry which is preliminary data.</text>
</comment>
<name>A0A1Y2DX25_9BASI</name>
<reference evidence="1 2" key="1">
    <citation type="submission" date="2016-07" db="EMBL/GenBank/DDBJ databases">
        <title>Pervasive Adenine N6-methylation of Active Genes in Fungi.</title>
        <authorList>
            <consortium name="DOE Joint Genome Institute"/>
            <person name="Mondo S.J."/>
            <person name="Dannebaum R.O."/>
            <person name="Kuo R.C."/>
            <person name="Labutti K."/>
            <person name="Haridas S."/>
            <person name="Kuo A."/>
            <person name="Salamov A."/>
            <person name="Ahrendt S.R."/>
            <person name="Lipzen A."/>
            <person name="Sullivan W."/>
            <person name="Andreopoulos W.B."/>
            <person name="Clum A."/>
            <person name="Lindquist E."/>
            <person name="Daum C."/>
            <person name="Ramamoorthy G.K."/>
            <person name="Gryganskyi A."/>
            <person name="Culley D."/>
            <person name="Magnuson J.K."/>
            <person name="James T.Y."/>
            <person name="O'Malley M.A."/>
            <person name="Stajich J.E."/>
            <person name="Spatafora J.W."/>
            <person name="Visel A."/>
            <person name="Grigoriev I.V."/>
        </authorList>
    </citation>
    <scope>NUCLEOTIDE SEQUENCE [LARGE SCALE GENOMIC DNA]</scope>
    <source>
        <strain evidence="1 2">62-1032</strain>
    </source>
</reference>
<dbReference type="Pfam" id="PF00106">
    <property type="entry name" value="adh_short"/>
    <property type="match status" value="1"/>
</dbReference>
<gene>
    <name evidence="1" type="ORF">BCR35DRAFT_308780</name>
</gene>
<keyword evidence="2" id="KW-1185">Reference proteome</keyword>
<dbReference type="PANTHER" id="PTHR43431:SF7">
    <property type="entry name" value="OXIDOREDUCTASE, SHORT CHAIN DEHYDROGENASE_REDUCTASE FAMILY (AFU_ORTHOLOGUE AFUA_5G14000)"/>
    <property type="match status" value="1"/>
</dbReference>
<dbReference type="STRING" id="106004.A0A1Y2DX25"/>
<proteinExistence type="predicted"/>
<dbReference type="Gene3D" id="3.40.50.720">
    <property type="entry name" value="NAD(P)-binding Rossmann-like Domain"/>
    <property type="match status" value="1"/>
</dbReference>
<dbReference type="EMBL" id="MCGR01000067">
    <property type="protein sequence ID" value="ORY63813.1"/>
    <property type="molecule type" value="Genomic_DNA"/>
</dbReference>
<protein>
    <recommendedName>
        <fullName evidence="3">Short-chain dehydrogenase/reductase SDR</fullName>
    </recommendedName>
</protein>
<organism evidence="1 2">
    <name type="scientific">Leucosporidium creatinivorum</name>
    <dbReference type="NCBI Taxonomy" id="106004"/>
    <lineage>
        <taxon>Eukaryota</taxon>
        <taxon>Fungi</taxon>
        <taxon>Dikarya</taxon>
        <taxon>Basidiomycota</taxon>
        <taxon>Pucciniomycotina</taxon>
        <taxon>Microbotryomycetes</taxon>
        <taxon>Leucosporidiales</taxon>
        <taxon>Leucosporidium</taxon>
    </lineage>
</organism>
<dbReference type="InterPro" id="IPR002347">
    <property type="entry name" value="SDR_fam"/>
</dbReference>